<dbReference type="EMBL" id="BGPR01001173">
    <property type="protein sequence ID" value="GBM47299.1"/>
    <property type="molecule type" value="Genomic_DNA"/>
</dbReference>
<dbReference type="AlphaFoldDB" id="A0A4Y2G3V1"/>
<proteinExistence type="predicted"/>
<reference evidence="1 2" key="1">
    <citation type="journal article" date="2019" name="Sci. Rep.">
        <title>Orb-weaving spider Araneus ventricosus genome elucidates the spidroin gene catalogue.</title>
        <authorList>
            <person name="Kono N."/>
            <person name="Nakamura H."/>
            <person name="Ohtoshi R."/>
            <person name="Moran D.A.P."/>
            <person name="Shinohara A."/>
            <person name="Yoshida Y."/>
            <person name="Fujiwara M."/>
            <person name="Mori M."/>
            <person name="Tomita M."/>
            <person name="Arakawa K."/>
        </authorList>
    </citation>
    <scope>NUCLEOTIDE SEQUENCE [LARGE SCALE GENOMIC DNA]</scope>
</reference>
<sequence>MVTLIILARYGGLMHRLKLLEYFSILETTFSNYFWGHRGLSAESCLRDRKVEASKITSTKDSPYEGISRMFNRVESNVSSLEKCPLPQLTRTENYKVRLETTLVYLQNGKSI</sequence>
<gene>
    <name evidence="1" type="ORF">AVEN_172242_1</name>
</gene>
<evidence type="ECO:0000313" key="2">
    <source>
        <dbReference type="Proteomes" id="UP000499080"/>
    </source>
</evidence>
<organism evidence="1 2">
    <name type="scientific">Araneus ventricosus</name>
    <name type="common">Orbweaver spider</name>
    <name type="synonym">Epeira ventricosa</name>
    <dbReference type="NCBI Taxonomy" id="182803"/>
    <lineage>
        <taxon>Eukaryota</taxon>
        <taxon>Metazoa</taxon>
        <taxon>Ecdysozoa</taxon>
        <taxon>Arthropoda</taxon>
        <taxon>Chelicerata</taxon>
        <taxon>Arachnida</taxon>
        <taxon>Araneae</taxon>
        <taxon>Araneomorphae</taxon>
        <taxon>Entelegynae</taxon>
        <taxon>Araneoidea</taxon>
        <taxon>Araneidae</taxon>
        <taxon>Araneus</taxon>
    </lineage>
</organism>
<comment type="caution">
    <text evidence="1">The sequence shown here is derived from an EMBL/GenBank/DDBJ whole genome shotgun (WGS) entry which is preliminary data.</text>
</comment>
<name>A0A4Y2G3V1_ARAVE</name>
<protein>
    <submittedName>
        <fullName evidence="1">Uncharacterized protein</fullName>
    </submittedName>
</protein>
<keyword evidence="2" id="KW-1185">Reference proteome</keyword>
<accession>A0A4Y2G3V1</accession>
<dbReference type="Proteomes" id="UP000499080">
    <property type="component" value="Unassembled WGS sequence"/>
</dbReference>
<evidence type="ECO:0000313" key="1">
    <source>
        <dbReference type="EMBL" id="GBM47299.1"/>
    </source>
</evidence>